<accession>A0A0K0XU24</accession>
<dbReference type="Pfam" id="PF13579">
    <property type="entry name" value="Glyco_trans_4_4"/>
    <property type="match status" value="1"/>
</dbReference>
<comment type="similarity">
    <text evidence="1">Belongs to the glycosyltransferase 1 family.</text>
</comment>
<dbReference type="STRING" id="1579979.WM2015_745"/>
<keyword evidence="7" id="KW-1185">Reference proteome</keyword>
<evidence type="ECO:0000256" key="4">
    <source>
        <dbReference type="ARBA" id="ARBA00022679"/>
    </source>
</evidence>
<reference evidence="6 7" key="1">
    <citation type="submission" date="2015-07" db="EMBL/GenBank/DDBJ databases">
        <authorList>
            <person name="Noorani M."/>
        </authorList>
    </citation>
    <scope>NUCLEOTIDE SEQUENCE [LARGE SCALE GENOMIC DNA]</scope>
    <source>
        <strain evidence="6 7">KCTC 42284</strain>
    </source>
</reference>
<dbReference type="PANTHER" id="PTHR46039:SF5">
    <property type="entry name" value="SUCROSE-PHOSPHATE SYNTHASE 3-RELATED"/>
    <property type="match status" value="1"/>
</dbReference>
<dbReference type="InterPro" id="IPR044161">
    <property type="entry name" value="SPS"/>
</dbReference>
<dbReference type="SUPFAM" id="SSF53756">
    <property type="entry name" value="UDP-Glycosyltransferase/glycogen phosphorylase"/>
    <property type="match status" value="1"/>
</dbReference>
<proteinExistence type="inferred from homology"/>
<dbReference type="PANTHER" id="PTHR46039">
    <property type="entry name" value="SUCROSE-PHOSPHATE SYNTHASE 3-RELATED"/>
    <property type="match status" value="1"/>
</dbReference>
<evidence type="ECO:0000313" key="7">
    <source>
        <dbReference type="Proteomes" id="UP000066624"/>
    </source>
</evidence>
<name>A0A0K0XU24_9GAMM</name>
<evidence type="ECO:0000256" key="3">
    <source>
        <dbReference type="ARBA" id="ARBA00022676"/>
    </source>
</evidence>
<gene>
    <name evidence="6" type="ORF">WM2015_745</name>
</gene>
<dbReference type="InterPro" id="IPR001296">
    <property type="entry name" value="Glyco_trans_1"/>
</dbReference>
<evidence type="ECO:0000256" key="5">
    <source>
        <dbReference type="ARBA" id="ARBA00047471"/>
    </source>
</evidence>
<dbReference type="Proteomes" id="UP000066624">
    <property type="component" value="Chromosome"/>
</dbReference>
<dbReference type="Pfam" id="PF00534">
    <property type="entry name" value="Glycos_transf_1"/>
    <property type="match status" value="1"/>
</dbReference>
<sequence>MSLRIAFLNPQGNFDADNSHLTEHPDFGGQLIYVRELALAMARQGVTVDILTRQIIDPDWPEFAGRDEDFGELGEQVRILRLPFGGPGFLAKEALWPVLPDYVEAIRAHYGNTLPDYFTAHYADGGYAAVLLRAVTGLGFTFTGHSLGAQKMDKLKVSPDTLARLDARFQFSRRIDAERLAMQLADRVVTSTRAEAEEQYAHPLYRGAAPSAFDGFAVIPPGINGQIFHPDLGRDDPDEVEALNSRLIGPQVIVSSRLDAKKNIAGVVEAFARSPRLAERAGLVICIRGIDDPWAQLAGLGDDERAVLGPILARIDEAGLRDRVRFLNIGSQQALARTYRVLAAKGSVFALPSLVEPFGLAPIEAAACGLAVAATCNGGPSEVFGQGEGLLFDPEDPADIATVLQEALKRQGELQARALERIVPRYTWDRTAERYLEVIEAGIRTGRDAIDAPAPLDARERIERWLGMR</sequence>
<comment type="catalytic activity">
    <reaction evidence="5">
        <text>beta-D-fructose 6-phosphate + UDP-alpha-D-glucose = sucrose 6(F)-phosphate + UDP + H(+)</text>
        <dbReference type="Rhea" id="RHEA:22172"/>
        <dbReference type="ChEBI" id="CHEBI:15378"/>
        <dbReference type="ChEBI" id="CHEBI:57634"/>
        <dbReference type="ChEBI" id="CHEBI:57723"/>
        <dbReference type="ChEBI" id="CHEBI:58223"/>
        <dbReference type="ChEBI" id="CHEBI:58885"/>
        <dbReference type="EC" id="2.4.1.14"/>
    </reaction>
</comment>
<evidence type="ECO:0000256" key="1">
    <source>
        <dbReference type="ARBA" id="ARBA00006530"/>
    </source>
</evidence>
<evidence type="ECO:0000313" key="6">
    <source>
        <dbReference type="EMBL" id="AKS41126.1"/>
    </source>
</evidence>
<keyword evidence="3" id="KW-0328">Glycosyltransferase</keyword>
<dbReference type="RefSeq" id="WP_049724786.1">
    <property type="nucleotide sequence ID" value="NZ_CP012154.1"/>
</dbReference>
<dbReference type="InterPro" id="IPR028098">
    <property type="entry name" value="Glyco_trans_4-like_N"/>
</dbReference>
<dbReference type="GO" id="GO:0046524">
    <property type="term" value="F:sucrose-phosphate synthase activity"/>
    <property type="evidence" value="ECO:0007669"/>
    <property type="project" value="UniProtKB-EC"/>
</dbReference>
<dbReference type="AlphaFoldDB" id="A0A0K0XU24"/>
<dbReference type="EMBL" id="CP012154">
    <property type="protein sequence ID" value="AKS41126.1"/>
    <property type="molecule type" value="Genomic_DNA"/>
</dbReference>
<evidence type="ECO:0000256" key="2">
    <source>
        <dbReference type="ARBA" id="ARBA00012536"/>
    </source>
</evidence>
<keyword evidence="4" id="KW-0808">Transferase</keyword>
<protein>
    <recommendedName>
        <fullName evidence="2">sucrose-phosphate synthase</fullName>
        <ecNumber evidence="2">2.4.1.14</ecNumber>
    </recommendedName>
</protein>
<dbReference type="EC" id="2.4.1.14" evidence="2"/>
<dbReference type="KEGG" id="wma:WM2015_745"/>
<dbReference type="OrthoDB" id="7847955at2"/>
<organism evidence="6 7">
    <name type="scientific">Wenzhouxiangella marina</name>
    <dbReference type="NCBI Taxonomy" id="1579979"/>
    <lineage>
        <taxon>Bacteria</taxon>
        <taxon>Pseudomonadati</taxon>
        <taxon>Pseudomonadota</taxon>
        <taxon>Gammaproteobacteria</taxon>
        <taxon>Chromatiales</taxon>
        <taxon>Wenzhouxiangellaceae</taxon>
        <taxon>Wenzhouxiangella</taxon>
    </lineage>
</organism>
<dbReference type="Gene3D" id="3.40.50.2000">
    <property type="entry name" value="Glycogen Phosphorylase B"/>
    <property type="match status" value="2"/>
</dbReference>